<dbReference type="AlphaFoldDB" id="A0A9P9IRE2"/>
<sequence>MISLPFGLLVFSSSTLSWYATSNSPPVTPDCRSSQSLTHLLHLNFVDVQHVHLFCAILRKRHIHSVVQSYFTPSIQRDKHNRQIPRNAPQARNPPIIPGAPVQIESPYPAQQTCDTPILTGFSNGLKMNGFDETTRECGNTCCSLSQKSNRQNHYAPKSQSNRKQPPGMQGRGHKKACIYYADGNMSIQKRLAACKNFGNDPNRGGTDSAHYLKNSIRKTTRHPKATQRSLQKVPNRNKGAETRLSNAISFQRKMRVNLPNYSSTTCQTKRT</sequence>
<evidence type="ECO:0000313" key="3">
    <source>
        <dbReference type="EMBL" id="KAH7132393.1"/>
    </source>
</evidence>
<evidence type="ECO:0008006" key="5">
    <source>
        <dbReference type="Google" id="ProtNLM"/>
    </source>
</evidence>
<keyword evidence="2" id="KW-0732">Signal</keyword>
<gene>
    <name evidence="3" type="ORF">B0J11DRAFT_600916</name>
</gene>
<protein>
    <recommendedName>
        <fullName evidence="5">Secreted protein</fullName>
    </recommendedName>
</protein>
<keyword evidence="4" id="KW-1185">Reference proteome</keyword>
<name>A0A9P9IRE2_9PLEO</name>
<comment type="caution">
    <text evidence="3">The sequence shown here is derived from an EMBL/GenBank/DDBJ whole genome shotgun (WGS) entry which is preliminary data.</text>
</comment>
<dbReference type="Proteomes" id="UP000700596">
    <property type="component" value="Unassembled WGS sequence"/>
</dbReference>
<accession>A0A9P9IRE2</accession>
<evidence type="ECO:0000313" key="4">
    <source>
        <dbReference type="Proteomes" id="UP000700596"/>
    </source>
</evidence>
<organism evidence="3 4">
    <name type="scientific">Dendryphion nanum</name>
    <dbReference type="NCBI Taxonomy" id="256645"/>
    <lineage>
        <taxon>Eukaryota</taxon>
        <taxon>Fungi</taxon>
        <taxon>Dikarya</taxon>
        <taxon>Ascomycota</taxon>
        <taxon>Pezizomycotina</taxon>
        <taxon>Dothideomycetes</taxon>
        <taxon>Pleosporomycetidae</taxon>
        <taxon>Pleosporales</taxon>
        <taxon>Torulaceae</taxon>
        <taxon>Dendryphion</taxon>
    </lineage>
</organism>
<dbReference type="EMBL" id="JAGMWT010000003">
    <property type="protein sequence ID" value="KAH7132393.1"/>
    <property type="molecule type" value="Genomic_DNA"/>
</dbReference>
<reference evidence="3" key="1">
    <citation type="journal article" date="2021" name="Nat. Commun.">
        <title>Genetic determinants of endophytism in the Arabidopsis root mycobiome.</title>
        <authorList>
            <person name="Mesny F."/>
            <person name="Miyauchi S."/>
            <person name="Thiergart T."/>
            <person name="Pickel B."/>
            <person name="Atanasova L."/>
            <person name="Karlsson M."/>
            <person name="Huettel B."/>
            <person name="Barry K.W."/>
            <person name="Haridas S."/>
            <person name="Chen C."/>
            <person name="Bauer D."/>
            <person name="Andreopoulos W."/>
            <person name="Pangilinan J."/>
            <person name="LaButti K."/>
            <person name="Riley R."/>
            <person name="Lipzen A."/>
            <person name="Clum A."/>
            <person name="Drula E."/>
            <person name="Henrissat B."/>
            <person name="Kohler A."/>
            <person name="Grigoriev I.V."/>
            <person name="Martin F.M."/>
            <person name="Hacquard S."/>
        </authorList>
    </citation>
    <scope>NUCLEOTIDE SEQUENCE</scope>
    <source>
        <strain evidence="3">MPI-CAGE-CH-0243</strain>
    </source>
</reference>
<evidence type="ECO:0000256" key="1">
    <source>
        <dbReference type="SAM" id="MobiDB-lite"/>
    </source>
</evidence>
<feature type="region of interest" description="Disordered" evidence="1">
    <location>
        <begin position="147"/>
        <end position="174"/>
    </location>
</feature>
<feature type="signal peptide" evidence="2">
    <location>
        <begin position="1"/>
        <end position="22"/>
    </location>
</feature>
<feature type="chain" id="PRO_5040298331" description="Secreted protein" evidence="2">
    <location>
        <begin position="23"/>
        <end position="272"/>
    </location>
</feature>
<feature type="compositionally biased region" description="Polar residues" evidence="1">
    <location>
        <begin position="147"/>
        <end position="164"/>
    </location>
</feature>
<proteinExistence type="predicted"/>
<evidence type="ECO:0000256" key="2">
    <source>
        <dbReference type="SAM" id="SignalP"/>
    </source>
</evidence>